<protein>
    <submittedName>
        <fullName evidence="1">Uncharacterized protein</fullName>
    </submittedName>
</protein>
<proteinExistence type="predicted"/>
<feature type="non-terminal residue" evidence="1">
    <location>
        <position position="178"/>
    </location>
</feature>
<comment type="caution">
    <text evidence="1">The sequence shown here is derived from an EMBL/GenBank/DDBJ whole genome shotgun (WGS) entry which is preliminary data.</text>
</comment>
<feature type="non-terminal residue" evidence="1">
    <location>
        <position position="1"/>
    </location>
</feature>
<organism evidence="1">
    <name type="scientific">marine sediment metagenome</name>
    <dbReference type="NCBI Taxonomy" id="412755"/>
    <lineage>
        <taxon>unclassified sequences</taxon>
        <taxon>metagenomes</taxon>
        <taxon>ecological metagenomes</taxon>
    </lineage>
</organism>
<dbReference type="EMBL" id="BARU01044093">
    <property type="protein sequence ID" value="GAH76379.1"/>
    <property type="molecule type" value="Genomic_DNA"/>
</dbReference>
<name>X1JDE6_9ZZZZ</name>
<dbReference type="AlphaFoldDB" id="X1JDE6"/>
<sequence length="178" mass="20933">NELKKTTKLGTNLERRANSRSVELERMSKMQRISNEYSNLVLQIADSEFNRIITALHLPNSLKIDCLFVFKNIWKNLKKGTKGRSAEKLVPVILFMVSKVKAINFDFIKFKNILNVSKSDFKAILMEASRYYPAYAKRDRKQLILKKIYEICLSFNFNNDFTKIANIILLRFWPFIKN</sequence>
<gene>
    <name evidence="1" type="ORF">S03H2_67369</name>
</gene>
<accession>X1JDE6</accession>
<dbReference type="Gene3D" id="1.10.472.170">
    <property type="match status" value="1"/>
</dbReference>
<evidence type="ECO:0000313" key="1">
    <source>
        <dbReference type="EMBL" id="GAH76379.1"/>
    </source>
</evidence>
<reference evidence="1" key="1">
    <citation type="journal article" date="2014" name="Front. Microbiol.">
        <title>High frequency of phylogenetically diverse reductive dehalogenase-homologous genes in deep subseafloor sedimentary metagenomes.</title>
        <authorList>
            <person name="Kawai M."/>
            <person name="Futagami T."/>
            <person name="Toyoda A."/>
            <person name="Takaki Y."/>
            <person name="Nishi S."/>
            <person name="Hori S."/>
            <person name="Arai W."/>
            <person name="Tsubouchi T."/>
            <person name="Morono Y."/>
            <person name="Uchiyama I."/>
            <person name="Ito T."/>
            <person name="Fujiyama A."/>
            <person name="Inagaki F."/>
            <person name="Takami H."/>
        </authorList>
    </citation>
    <scope>NUCLEOTIDE SEQUENCE</scope>
    <source>
        <strain evidence="1">Expedition CK06-06</strain>
    </source>
</reference>